<reference evidence="1" key="1">
    <citation type="submission" date="2020-10" db="EMBL/GenBank/DDBJ databases">
        <authorList>
            <person name="Muller C M."/>
        </authorList>
    </citation>
    <scope>NUCLEOTIDE SEQUENCE</scope>
    <source>
        <strain evidence="1">THUN-12</strain>
    </source>
</reference>
<dbReference type="EMBL" id="CAJHIT010000009">
    <property type="protein sequence ID" value="CAD6504857.1"/>
    <property type="molecule type" value="Genomic_DNA"/>
</dbReference>
<comment type="caution">
    <text evidence="1">The sequence shown here is derived from an EMBL/GenBank/DDBJ whole genome shotgun (WGS) entry which is preliminary data.</text>
</comment>
<proteinExistence type="predicted"/>
<organism evidence="1 2">
    <name type="scientific">Blumeria graminis f. sp. triticale</name>
    <dbReference type="NCBI Taxonomy" id="1689686"/>
    <lineage>
        <taxon>Eukaryota</taxon>
        <taxon>Fungi</taxon>
        <taxon>Dikarya</taxon>
        <taxon>Ascomycota</taxon>
        <taxon>Pezizomycotina</taxon>
        <taxon>Leotiomycetes</taxon>
        <taxon>Erysiphales</taxon>
        <taxon>Erysiphaceae</taxon>
        <taxon>Blumeria</taxon>
    </lineage>
</organism>
<gene>
    <name evidence="1" type="ORF">BGTH12_LOCUS6215</name>
</gene>
<sequence>MRGRSLRKLLDISAP</sequence>
<accession>A0A9W4DAG8</accession>
<evidence type="ECO:0000313" key="2">
    <source>
        <dbReference type="Proteomes" id="UP000683417"/>
    </source>
</evidence>
<protein>
    <submittedName>
        <fullName evidence="1">BgTH12-00359</fullName>
    </submittedName>
</protein>
<name>A0A9W4DAG8_BLUGR</name>
<evidence type="ECO:0000313" key="1">
    <source>
        <dbReference type="EMBL" id="CAD6504857.1"/>
    </source>
</evidence>
<dbReference type="Proteomes" id="UP000683417">
    <property type="component" value="Unassembled WGS sequence"/>
</dbReference>